<dbReference type="AlphaFoldDB" id="A0A521F8H7"/>
<reference evidence="2 3" key="1">
    <citation type="submission" date="2017-05" db="EMBL/GenBank/DDBJ databases">
        <authorList>
            <person name="Varghese N."/>
            <person name="Submissions S."/>
        </authorList>
    </citation>
    <scope>NUCLEOTIDE SEQUENCE [LARGE SCALE GENOMIC DNA]</scope>
    <source>
        <strain evidence="2 3">DSM 29982</strain>
    </source>
</reference>
<evidence type="ECO:0000256" key="1">
    <source>
        <dbReference type="SAM" id="Phobius"/>
    </source>
</evidence>
<keyword evidence="3" id="KW-1185">Reference proteome</keyword>
<dbReference type="RefSeq" id="WP_111376295.1">
    <property type="nucleotide sequence ID" value="NZ_CP043612.1"/>
</dbReference>
<dbReference type="EMBL" id="FXTQ01000007">
    <property type="protein sequence ID" value="SMO92436.1"/>
    <property type="molecule type" value="Genomic_DNA"/>
</dbReference>
<dbReference type="Proteomes" id="UP000319267">
    <property type="component" value="Unassembled WGS sequence"/>
</dbReference>
<evidence type="ECO:0000313" key="3">
    <source>
        <dbReference type="Proteomes" id="UP000319267"/>
    </source>
</evidence>
<dbReference type="InterPro" id="IPR036927">
    <property type="entry name" value="Cyt_c_oxase-like_su1_sf"/>
</dbReference>
<accession>A0A521F8H7</accession>
<feature type="transmembrane region" description="Helical" evidence="1">
    <location>
        <begin position="119"/>
        <end position="145"/>
    </location>
</feature>
<dbReference type="Gene3D" id="1.20.210.10">
    <property type="entry name" value="Cytochrome c oxidase-like, subunit I domain"/>
    <property type="match status" value="1"/>
</dbReference>
<feature type="transmembrane region" description="Helical" evidence="1">
    <location>
        <begin position="7"/>
        <end position="25"/>
    </location>
</feature>
<feature type="transmembrane region" description="Helical" evidence="1">
    <location>
        <begin position="78"/>
        <end position="99"/>
    </location>
</feature>
<organism evidence="2 3">
    <name type="scientific">Flavobacterium nitrogenifigens</name>
    <dbReference type="NCBI Taxonomy" id="1617283"/>
    <lineage>
        <taxon>Bacteria</taxon>
        <taxon>Pseudomonadati</taxon>
        <taxon>Bacteroidota</taxon>
        <taxon>Flavobacteriia</taxon>
        <taxon>Flavobacteriales</taxon>
        <taxon>Flavobacteriaceae</taxon>
        <taxon>Flavobacterium</taxon>
    </lineage>
</organism>
<dbReference type="OrthoDB" id="1376924at2"/>
<sequence>MRNLKSYHYFWIVSSIILLIGLSNLKNEDSTIDVNIHDTYYVIEHFLLAEILFFGYLFLGLGYWLVEKILKKQLISILTRIHTSILIGSFLVYWIVILYTKILSKEDDIFNNSYEKINITLMTMFLAIIFIAQPIYITNILIALFRKKLTIG</sequence>
<keyword evidence="1" id="KW-1133">Transmembrane helix</keyword>
<keyword evidence="1" id="KW-0472">Membrane</keyword>
<feature type="transmembrane region" description="Helical" evidence="1">
    <location>
        <begin position="45"/>
        <end position="66"/>
    </location>
</feature>
<protein>
    <submittedName>
        <fullName evidence="2">Cytochrome C and Quinol oxidase polypeptide I</fullName>
    </submittedName>
</protein>
<proteinExistence type="predicted"/>
<name>A0A521F8H7_9FLAO</name>
<gene>
    <name evidence="2" type="ORF">SAMN06265220_10770</name>
</gene>
<evidence type="ECO:0000313" key="2">
    <source>
        <dbReference type="EMBL" id="SMO92436.1"/>
    </source>
</evidence>
<keyword evidence="1" id="KW-0812">Transmembrane</keyword>
<dbReference type="SUPFAM" id="SSF81442">
    <property type="entry name" value="Cytochrome c oxidase subunit I-like"/>
    <property type="match status" value="1"/>
</dbReference>